<dbReference type="PROSITE" id="PS50115">
    <property type="entry name" value="ARFGAP"/>
    <property type="match status" value="1"/>
</dbReference>
<dbReference type="PRINTS" id="PR00405">
    <property type="entry name" value="REVINTRACTNG"/>
</dbReference>
<dbReference type="InterPro" id="IPR037278">
    <property type="entry name" value="ARFGAP/RecO"/>
</dbReference>
<dbReference type="EMBL" id="JAWIZZ010000006">
    <property type="protein sequence ID" value="KAK5782345.1"/>
    <property type="molecule type" value="Genomic_DNA"/>
</dbReference>
<dbReference type="PANTHER" id="PTHR45705">
    <property type="entry name" value="FI20236P1"/>
    <property type="match status" value="1"/>
</dbReference>
<keyword evidence="3 5" id="KW-0863">Zinc-finger</keyword>
<protein>
    <recommendedName>
        <fullName evidence="6">Arf-GAP domain-containing protein</fullName>
    </recommendedName>
</protein>
<evidence type="ECO:0000256" key="5">
    <source>
        <dbReference type="PROSITE-ProRule" id="PRU00288"/>
    </source>
</evidence>
<dbReference type="AlphaFoldDB" id="A0AAN7WKK8"/>
<evidence type="ECO:0000256" key="4">
    <source>
        <dbReference type="ARBA" id="ARBA00022833"/>
    </source>
</evidence>
<proteinExistence type="predicted"/>
<gene>
    <name evidence="7" type="ORF">RI543_000281</name>
</gene>
<keyword evidence="8" id="KW-1185">Reference proteome</keyword>
<dbReference type="GO" id="GO:0006891">
    <property type="term" value="P:intra-Golgi vesicle-mediated transport"/>
    <property type="evidence" value="ECO:0007669"/>
    <property type="project" value="TreeGrafter"/>
</dbReference>
<dbReference type="CDD" id="cd08204">
    <property type="entry name" value="ArfGap"/>
    <property type="match status" value="1"/>
</dbReference>
<reference evidence="8" key="1">
    <citation type="submission" date="2023-07" db="EMBL/GenBank/DDBJ databases">
        <title>A draft genome of Kazachstania heterogenica Y-27499.</title>
        <authorList>
            <person name="Donic C."/>
            <person name="Kralova J.S."/>
            <person name="Fidel L."/>
            <person name="Ben-Dor S."/>
            <person name="Jung S."/>
        </authorList>
    </citation>
    <scope>NUCLEOTIDE SEQUENCE [LARGE SCALE GENOMIC DNA]</scope>
    <source>
        <strain evidence="8">Y27499</strain>
    </source>
</reference>
<dbReference type="Pfam" id="PF01412">
    <property type="entry name" value="ArfGap"/>
    <property type="match status" value="1"/>
</dbReference>
<keyword evidence="1" id="KW-0343">GTPase activation</keyword>
<dbReference type="InterPro" id="IPR038508">
    <property type="entry name" value="ArfGAP_dom_sf"/>
</dbReference>
<evidence type="ECO:0000256" key="1">
    <source>
        <dbReference type="ARBA" id="ARBA00022468"/>
    </source>
</evidence>
<feature type="domain" description="Arf-GAP" evidence="6">
    <location>
        <begin position="5"/>
        <end position="135"/>
    </location>
</feature>
<evidence type="ECO:0000256" key="2">
    <source>
        <dbReference type="ARBA" id="ARBA00022723"/>
    </source>
</evidence>
<keyword evidence="4" id="KW-0862">Zinc</keyword>
<keyword evidence="2" id="KW-0479">Metal-binding</keyword>
<dbReference type="GO" id="GO:0008270">
    <property type="term" value="F:zinc ion binding"/>
    <property type="evidence" value="ECO:0007669"/>
    <property type="project" value="UniProtKB-KW"/>
</dbReference>
<evidence type="ECO:0000313" key="7">
    <source>
        <dbReference type="EMBL" id="KAK5782345.1"/>
    </source>
</evidence>
<dbReference type="SUPFAM" id="SSF57863">
    <property type="entry name" value="ArfGap/RecO-like zinc finger"/>
    <property type="match status" value="1"/>
</dbReference>
<accession>A0AAN7WKK8</accession>
<dbReference type="GO" id="GO:0006888">
    <property type="term" value="P:endoplasmic reticulum to Golgi vesicle-mediated transport"/>
    <property type="evidence" value="ECO:0007669"/>
    <property type="project" value="TreeGrafter"/>
</dbReference>
<dbReference type="SMART" id="SM00105">
    <property type="entry name" value="ArfGap"/>
    <property type="match status" value="1"/>
</dbReference>
<dbReference type="Gene3D" id="1.10.220.150">
    <property type="entry name" value="Arf GTPase activating protein"/>
    <property type="match status" value="1"/>
</dbReference>
<evidence type="ECO:0000259" key="6">
    <source>
        <dbReference type="PROSITE" id="PS50115"/>
    </source>
</evidence>
<dbReference type="InterPro" id="IPR001164">
    <property type="entry name" value="ArfGAP_dom"/>
</dbReference>
<dbReference type="InterPro" id="IPR051718">
    <property type="entry name" value="ARF_GTPase-activating"/>
</dbReference>
<sequence>MGSPQTQLQQLLKYQGNLRCADCKLQQHPRWASWSLGVFICIRCAGIHRSLGTHISKVKSVDLDSWVTENLSQFFINGSNERVNSLYFENKLTDEERATLDLSDSDILVQFIRNKYQAKKWVSDILLAPAQTTESILPIPEKSIYSQHEQQVTSEKQPTLATDTTVSPKLPVLHDNLTDMIRMNPLKPISNLNSKVKINSTNNKYLLNNRSQDGFVKRSIYKLYASSE</sequence>
<comment type="caution">
    <text evidence="7">The sequence shown here is derived from an EMBL/GenBank/DDBJ whole genome shotgun (WGS) entry which is preliminary data.</text>
</comment>
<name>A0AAN7WKK8_9SACH</name>
<dbReference type="GO" id="GO:0005096">
    <property type="term" value="F:GTPase activator activity"/>
    <property type="evidence" value="ECO:0007669"/>
    <property type="project" value="UniProtKB-KW"/>
</dbReference>
<dbReference type="Proteomes" id="UP001306508">
    <property type="component" value="Unassembled WGS sequence"/>
</dbReference>
<dbReference type="FunFam" id="1.10.220.150:FF:000009">
    <property type="entry name" value="stromal membrane-associated protein 1 isoform X1"/>
    <property type="match status" value="1"/>
</dbReference>
<organism evidence="7 8">
    <name type="scientific">Arxiozyma heterogenica</name>
    <dbReference type="NCBI Taxonomy" id="278026"/>
    <lineage>
        <taxon>Eukaryota</taxon>
        <taxon>Fungi</taxon>
        <taxon>Dikarya</taxon>
        <taxon>Ascomycota</taxon>
        <taxon>Saccharomycotina</taxon>
        <taxon>Saccharomycetes</taxon>
        <taxon>Saccharomycetales</taxon>
        <taxon>Saccharomycetaceae</taxon>
        <taxon>Arxiozyma</taxon>
    </lineage>
</organism>
<dbReference type="GO" id="GO:0005737">
    <property type="term" value="C:cytoplasm"/>
    <property type="evidence" value="ECO:0007669"/>
    <property type="project" value="TreeGrafter"/>
</dbReference>
<evidence type="ECO:0000313" key="8">
    <source>
        <dbReference type="Proteomes" id="UP001306508"/>
    </source>
</evidence>
<dbReference type="PANTHER" id="PTHR45705:SF1">
    <property type="entry name" value="FI20236P1"/>
    <property type="match status" value="1"/>
</dbReference>
<evidence type="ECO:0000256" key="3">
    <source>
        <dbReference type="ARBA" id="ARBA00022771"/>
    </source>
</evidence>